<dbReference type="Gene3D" id="1.50.10.130">
    <property type="entry name" value="Terpene synthase, N-terminal domain"/>
    <property type="match status" value="1"/>
</dbReference>
<evidence type="ECO:0000259" key="8">
    <source>
        <dbReference type="Pfam" id="PF25507"/>
    </source>
</evidence>
<dbReference type="FunFam" id="1.50.10.130:FF:000002">
    <property type="entry name" value="Ent-copalyl diphosphate synthase, chloroplastic"/>
    <property type="match status" value="1"/>
</dbReference>
<reference evidence="9" key="1">
    <citation type="journal article" date="2022" name="Plant J.">
        <title>Strategies of tolerance reflected in two North American maple genomes.</title>
        <authorList>
            <person name="McEvoy S.L."/>
            <person name="Sezen U.U."/>
            <person name="Trouern-Trend A."/>
            <person name="McMahon S.M."/>
            <person name="Schaberg P.G."/>
            <person name="Yang J."/>
            <person name="Wegrzyn J.L."/>
            <person name="Swenson N.G."/>
        </authorList>
    </citation>
    <scope>NUCLEOTIDE SEQUENCE</scope>
    <source>
        <strain evidence="9">NS2018</strain>
    </source>
</reference>
<dbReference type="Gene3D" id="1.10.600.10">
    <property type="entry name" value="Farnesyl Diphosphate Synthase"/>
    <property type="match status" value="1"/>
</dbReference>
<dbReference type="InterPro" id="IPR012340">
    <property type="entry name" value="NA-bd_OB-fold"/>
</dbReference>
<dbReference type="InterPro" id="IPR001906">
    <property type="entry name" value="Terpene_synth_N"/>
</dbReference>
<comment type="cofactor">
    <cofactor evidence="1">
        <name>Mg(2+)</name>
        <dbReference type="ChEBI" id="CHEBI:18420"/>
    </cofactor>
</comment>
<dbReference type="CDD" id="cd00684">
    <property type="entry name" value="Terpene_cyclase_plant_C1"/>
    <property type="match status" value="1"/>
</dbReference>
<dbReference type="InterPro" id="IPR050148">
    <property type="entry name" value="Terpene_synthase-like"/>
</dbReference>
<feature type="domain" description="Terpene synthase metal-binding" evidence="7">
    <location>
        <begin position="851"/>
        <end position="1082"/>
    </location>
</feature>
<dbReference type="InterPro" id="IPR008949">
    <property type="entry name" value="Isoprenoid_synthase_dom_sf"/>
</dbReference>
<dbReference type="FunFam" id="1.10.600.10:FF:000005">
    <property type="entry name" value="Ent-kaur-16-ene synthase, chloroplastic"/>
    <property type="match status" value="1"/>
</dbReference>
<evidence type="ECO:0000256" key="5">
    <source>
        <dbReference type="ARBA" id="ARBA00066670"/>
    </source>
</evidence>
<dbReference type="InterPro" id="IPR005630">
    <property type="entry name" value="Terpene_synthase_metal-bd"/>
</dbReference>
<dbReference type="GO" id="GO:0009686">
    <property type="term" value="P:gibberellin biosynthetic process"/>
    <property type="evidence" value="ECO:0007669"/>
    <property type="project" value="TreeGrafter"/>
</dbReference>
<dbReference type="Pfam" id="PF25507">
    <property type="entry name" value="OB_POT1A"/>
    <property type="match status" value="1"/>
</dbReference>
<gene>
    <name evidence="9" type="ORF">LWI29_036360</name>
</gene>
<dbReference type="InterPro" id="IPR008930">
    <property type="entry name" value="Terpenoid_cyclase/PrenylTrfase"/>
</dbReference>
<keyword evidence="10" id="KW-1185">Reference proteome</keyword>
<evidence type="ECO:0000313" key="10">
    <source>
        <dbReference type="Proteomes" id="UP001168877"/>
    </source>
</evidence>
<reference evidence="9" key="2">
    <citation type="submission" date="2023-06" db="EMBL/GenBank/DDBJ databases">
        <authorList>
            <person name="Swenson N.G."/>
            <person name="Wegrzyn J.L."/>
            <person name="Mcevoy S.L."/>
        </authorList>
    </citation>
    <scope>NUCLEOTIDE SEQUENCE</scope>
    <source>
        <strain evidence="9">NS2018</strain>
        <tissue evidence="9">Leaf</tissue>
    </source>
</reference>
<accession>A0AA39W1A0</accession>
<name>A0AA39W1A0_ACESA</name>
<dbReference type="FunFam" id="1.50.10.160:FF:000002">
    <property type="entry name" value="cis-abienol synthase, chloroplastic"/>
    <property type="match status" value="1"/>
</dbReference>
<evidence type="ECO:0000259" key="7">
    <source>
        <dbReference type="Pfam" id="PF03936"/>
    </source>
</evidence>
<dbReference type="Proteomes" id="UP001168877">
    <property type="component" value="Unassembled WGS sequence"/>
</dbReference>
<dbReference type="SFLD" id="SFLDG01014">
    <property type="entry name" value="Terpene_Cyclase_Like_1_N-term"/>
    <property type="match status" value="1"/>
</dbReference>
<dbReference type="Gene3D" id="1.50.10.160">
    <property type="match status" value="1"/>
</dbReference>
<dbReference type="GO" id="GO:0009899">
    <property type="term" value="F:ent-kaurene synthase activity"/>
    <property type="evidence" value="ECO:0007669"/>
    <property type="project" value="UniProtKB-EC"/>
</dbReference>
<evidence type="ECO:0000256" key="3">
    <source>
        <dbReference type="ARBA" id="ARBA00022842"/>
    </source>
</evidence>
<feature type="domain" description="Terpene synthase N-terminal" evidence="6">
    <location>
        <begin position="575"/>
        <end position="770"/>
    </location>
</feature>
<dbReference type="Pfam" id="PF03936">
    <property type="entry name" value="Terpene_synth_C"/>
    <property type="match status" value="1"/>
</dbReference>
<dbReference type="SFLD" id="SFLDG01019">
    <property type="entry name" value="Terpene_Cyclase_Like_1_C_Termi"/>
    <property type="match status" value="1"/>
</dbReference>
<feature type="domain" description="POT1A/B-like OB fold" evidence="8">
    <location>
        <begin position="245"/>
        <end position="365"/>
    </location>
</feature>
<dbReference type="GO" id="GO:0000287">
    <property type="term" value="F:magnesium ion binding"/>
    <property type="evidence" value="ECO:0007669"/>
    <property type="project" value="InterPro"/>
</dbReference>
<dbReference type="AlphaFoldDB" id="A0AA39W1A0"/>
<keyword evidence="3" id="KW-0460">Magnesium</keyword>
<proteinExistence type="predicted"/>
<dbReference type="GO" id="GO:0009507">
    <property type="term" value="C:chloroplast"/>
    <property type="evidence" value="ECO:0007669"/>
    <property type="project" value="TreeGrafter"/>
</dbReference>
<dbReference type="SFLD" id="SFLDS00005">
    <property type="entry name" value="Isoprenoid_Synthase_Type_I"/>
    <property type="match status" value="1"/>
</dbReference>
<dbReference type="SUPFAM" id="SSF48239">
    <property type="entry name" value="Terpenoid cyclases/Protein prenyltransferases"/>
    <property type="match status" value="2"/>
</dbReference>
<dbReference type="Pfam" id="PF01397">
    <property type="entry name" value="Terpene_synth"/>
    <property type="match status" value="1"/>
</dbReference>
<dbReference type="SUPFAM" id="SSF48576">
    <property type="entry name" value="Terpenoid synthases"/>
    <property type="match status" value="1"/>
</dbReference>
<dbReference type="InterPro" id="IPR036965">
    <property type="entry name" value="Terpene_synth_N_sf"/>
</dbReference>
<dbReference type="PANTHER" id="PTHR31739">
    <property type="entry name" value="ENT-COPALYL DIPHOSPHATE SYNTHASE, CHLOROPLASTIC"/>
    <property type="match status" value="1"/>
</dbReference>
<evidence type="ECO:0000259" key="6">
    <source>
        <dbReference type="Pfam" id="PF01397"/>
    </source>
</evidence>
<dbReference type="InterPro" id="IPR057620">
    <property type="entry name" value="POT1A/B-like_OB"/>
</dbReference>
<comment type="caution">
    <text evidence="9">The sequence shown here is derived from an EMBL/GenBank/DDBJ whole genome shotgun (WGS) entry which is preliminary data.</text>
</comment>
<keyword evidence="2" id="KW-0479">Metal-binding</keyword>
<protein>
    <recommendedName>
        <fullName evidence="5">ent-kaurene synthase</fullName>
        <ecNumber evidence="5">4.2.3.19</ecNumber>
    </recommendedName>
</protein>
<sequence length="1145" mass="132487">MAKVDVKFVQIRKHEEGISAVFYKDSSSFALFDGNLNNDFHCYQATPGFHLKENENHLITHLRQWRGCFQLSSGTMDNLLSLKDISVGENFDLICKVFHVYYEINQKVWMLFLWDGTDAPPLSLHGKLKGEIINPLPLRIEPYVLDQNSYRKFPSFGTVLRVTADASHENFGQHFNYFDKWVKICYMSCQVSSGMWRGYLNPYSSVRLLSNNDNIIVDYERRNHERIVRTHGRLPQWVDLSSHFLTVIDGEEIEFSTLLDVIRNAEGDRKFCCVVRVVAILPFQGQSFWSSDESSEYDIKLTLEDSTARIHAFLDYEEWVRFFEACPVDERNTKVKMLLGVPEQQNLDSDEEFTRNPPWIKCCLRLKNFEFYICCTRTPPWPCLNPTTFVPHLLLCQCFESSKERIKKLFDKIELSVSSYDTAWVAMVPSPDSPLDPCFPECINWLMDNQLHDGSWGLSDRPSWLVKDALSCTLATVLALKRWCVGEEQMNKGIQFIESNLASIIDEKQHTPIGFDIIFPGMIEYAKDLNLNLPLRSNDVDTMLQRRQSELRRSYLDGKKEYLAYVSEGMGKLQNWEEIMKYQRKNGSLFNSPSTTAATLTHLQNAGCLHYLRSLLEKFGDSVPTVYPLDTNIHLNMVEILQSLGIDGHFRKEIRRVLEETYRCWLRGEEEIFLDTATCAMAFRMLRVHGYDVSADLLTQFVEERQFFNSALEGNLNDIGAVLELYKASQILIYPEELVLEKQKFWTSQFLKQEVSKGSFHSDRVSKYVSRQAEDALKFPYNATLERLEHRRNMKHYGQDNIRILKTSYRSLNIGNEDFQKLAVDDFNICQSIHREELKHLERWIVDKRLDTLKFARQKLAYCYFSVAATLFAPELSDARISWAKNGVLTTVVDDFFDVGGSEEELLNLVQLVEKWDVKEGIKCCSGEVEIIFSALHSTICEMGDKASLRQGRNVTSHIVEIWLDLLKSMLREAEWTRTKAVPTVDEYMTNAYVSFALGPIVLPTVYLVGPKLSEEVVRNPELHRLYKLMSTFGRLLNDMQSFKRESEEGKLNAVSLHMIHSNITEEEAAAKMKVHIDSKRRELLRLVLQENGSIVPRACKDLFWKMSKVLHLFYIKDDGFTSNEMINAVKEVIHQPISVDELLV</sequence>
<dbReference type="PANTHER" id="PTHR31739:SF3">
    <property type="entry name" value="ENT-KAUR-16-ENE SYNTHASE, CHLOROPLASTIC"/>
    <property type="match status" value="1"/>
</dbReference>
<dbReference type="InterPro" id="IPR044814">
    <property type="entry name" value="Terpene_cyclase_plant_C1"/>
</dbReference>
<dbReference type="SUPFAM" id="SSF50249">
    <property type="entry name" value="Nucleic acid-binding proteins"/>
    <property type="match status" value="1"/>
</dbReference>
<dbReference type="InterPro" id="IPR034741">
    <property type="entry name" value="Terpene_cyclase-like_1_C"/>
</dbReference>
<evidence type="ECO:0000256" key="2">
    <source>
        <dbReference type="ARBA" id="ARBA00022723"/>
    </source>
</evidence>
<keyword evidence="4" id="KW-0456">Lyase</keyword>
<dbReference type="EMBL" id="JAUESC010000004">
    <property type="protein sequence ID" value="KAK0598618.1"/>
    <property type="molecule type" value="Genomic_DNA"/>
</dbReference>
<evidence type="ECO:0000256" key="4">
    <source>
        <dbReference type="ARBA" id="ARBA00023239"/>
    </source>
</evidence>
<dbReference type="Gene3D" id="2.40.50.140">
    <property type="entry name" value="Nucleic acid-binding proteins"/>
    <property type="match status" value="2"/>
</dbReference>
<dbReference type="EC" id="4.2.3.19" evidence="5"/>
<evidence type="ECO:0000256" key="1">
    <source>
        <dbReference type="ARBA" id="ARBA00001946"/>
    </source>
</evidence>
<organism evidence="9 10">
    <name type="scientific">Acer saccharum</name>
    <name type="common">Sugar maple</name>
    <dbReference type="NCBI Taxonomy" id="4024"/>
    <lineage>
        <taxon>Eukaryota</taxon>
        <taxon>Viridiplantae</taxon>
        <taxon>Streptophyta</taxon>
        <taxon>Embryophyta</taxon>
        <taxon>Tracheophyta</taxon>
        <taxon>Spermatophyta</taxon>
        <taxon>Magnoliopsida</taxon>
        <taxon>eudicotyledons</taxon>
        <taxon>Gunneridae</taxon>
        <taxon>Pentapetalae</taxon>
        <taxon>rosids</taxon>
        <taxon>malvids</taxon>
        <taxon>Sapindales</taxon>
        <taxon>Sapindaceae</taxon>
        <taxon>Hippocastanoideae</taxon>
        <taxon>Acereae</taxon>
        <taxon>Acer</taxon>
    </lineage>
</organism>
<evidence type="ECO:0000313" key="9">
    <source>
        <dbReference type="EMBL" id="KAK0598618.1"/>
    </source>
</evidence>